<dbReference type="EMBL" id="JASBWR010000141">
    <property type="protein sequence ID" value="KAJ9091952.1"/>
    <property type="molecule type" value="Genomic_DNA"/>
</dbReference>
<reference evidence="1" key="1">
    <citation type="submission" date="2023-04" db="EMBL/GenBank/DDBJ databases">
        <title>Draft Genome sequencing of Naganishia species isolated from polar environments using Oxford Nanopore Technology.</title>
        <authorList>
            <person name="Leo P."/>
            <person name="Venkateswaran K."/>
        </authorList>
    </citation>
    <scope>NUCLEOTIDE SEQUENCE</scope>
    <source>
        <strain evidence="1">MNA-CCFEE 5261</strain>
    </source>
</reference>
<organism evidence="1 2">
    <name type="scientific">Naganishia cerealis</name>
    <dbReference type="NCBI Taxonomy" id="610337"/>
    <lineage>
        <taxon>Eukaryota</taxon>
        <taxon>Fungi</taxon>
        <taxon>Dikarya</taxon>
        <taxon>Basidiomycota</taxon>
        <taxon>Agaricomycotina</taxon>
        <taxon>Tremellomycetes</taxon>
        <taxon>Filobasidiales</taxon>
        <taxon>Filobasidiaceae</taxon>
        <taxon>Naganishia</taxon>
    </lineage>
</organism>
<comment type="caution">
    <text evidence="1">The sequence shown here is derived from an EMBL/GenBank/DDBJ whole genome shotgun (WGS) entry which is preliminary data.</text>
</comment>
<sequence length="877" mass="97950">MDPHNTVYEINTQSFELKNTMDCGEKSILYSGTIRIDTNGRVLIGAGTVMEGVILWDYKTGKILHNLTEHEGSIFGIKIDPSGKFAVSCSDDRSIKLYDVQLGNILATGWGHGSRIWGLEFFSVGETLHVFSHGEDTTARLWKYQLGNTSLDQVHIWENCHSGKHIWSGCVSMESSACITGGADGRVRLLDMVPYLSKSTLHYSLEDIAGYTGVHFEKNEIIKQFFELEDGLVSITSHGTIFSYSYSSHNWREIKLTSDEKQKFMNFSIMRGFKDAGTVAITTRVGDILLLQFQSINETPTKIWIEDEYLQSSKVTNLLSFGCNGQYYLLTDCPNPKTPFVLREFHLSFGEFRLKSTTCLSQPQQTSFTTTCMVVDSVNNWLILASRYVTIAIYDLGSTENQPTPLSAIFKKITSGDTITSLSTLMAAKNCSTLLLTVRDGAYATITLRKDNTLTYDIDLENKLSRGFIEGGFFDGDNLIVYGFKSSSFFIWNETQQLELMSVACGGAHRQWELYRNESEYKFVYMNKSTIYFADASKRFENNGVLVDGTHGREIRDIAVSKWESGNNYRDVITASEDTTLRYGRLFPNGKVHVYWTLNKHVSGLQKVKFIDSNLVGSCAANEEFIVWKLSGTKIPSIADFAVLPTEHKNPDLRIMDFDSIEVDGELLIATVYSDSQIKVWKFDEKPRKFTLVLEGTYTTCCLLHVKFLRVAGNIFLTTAATDGHLAIWKMPNLSNKANLPAPLIKQQIHQNSIKGLAFEEVTGDHYRVFTGGDDNSLIVSDLKFGSEEISLSLLDFQESAASSTITSVTLIGTAKVMTVSVDQIVRLWSFESDKLVCISETYTTIADTGCSEATEIGNLLMLLVGGSGLSTFKVSN</sequence>
<keyword evidence="2" id="KW-1185">Reference proteome</keyword>
<protein>
    <submittedName>
        <fullName evidence="1">Uncharacterized protein</fullName>
    </submittedName>
</protein>
<gene>
    <name evidence="1" type="ORF">QFC19_008881</name>
</gene>
<name>A0ACC2V020_9TREE</name>
<evidence type="ECO:0000313" key="2">
    <source>
        <dbReference type="Proteomes" id="UP001241377"/>
    </source>
</evidence>
<proteinExistence type="predicted"/>
<dbReference type="Proteomes" id="UP001241377">
    <property type="component" value="Unassembled WGS sequence"/>
</dbReference>
<accession>A0ACC2V020</accession>
<evidence type="ECO:0000313" key="1">
    <source>
        <dbReference type="EMBL" id="KAJ9091952.1"/>
    </source>
</evidence>